<sequence length="188" mass="21428">MKYAIVILLSLTSLNIFAESVSIHFSENNTAMIKTTPVPEQIYVSNGNLQKFDLQDLKDVNELAQSIELEVFTINENRKIHTVFEHGGGICYGYLDDGVEITDSATYYIKDRSKEEYYANISGGIINYEGRPKKLQYAFVFHITDPKLSKQLQEQDAHAGRKIALQNIRERSSILSNMICHVKKGYEK</sequence>
<dbReference type="Pfam" id="PF26367">
    <property type="entry name" value="DUF8095"/>
    <property type="match status" value="1"/>
</dbReference>
<dbReference type="EMBL" id="SMGJ01000004">
    <property type="protein sequence ID" value="TCK69575.1"/>
    <property type="molecule type" value="Genomic_DNA"/>
</dbReference>
<evidence type="ECO:0000313" key="3">
    <source>
        <dbReference type="EMBL" id="TCK69575.1"/>
    </source>
</evidence>
<accession>A0A4R1KWF8</accession>
<evidence type="ECO:0000313" key="4">
    <source>
        <dbReference type="Proteomes" id="UP000295496"/>
    </source>
</evidence>
<keyword evidence="1" id="KW-0732">Signal</keyword>
<comment type="caution">
    <text evidence="3">The sequence shown here is derived from an EMBL/GenBank/DDBJ whole genome shotgun (WGS) entry which is preliminary data.</text>
</comment>
<feature type="chain" id="PRO_5030099102" description="DUF8095 domain-containing protein" evidence="1">
    <location>
        <begin position="19"/>
        <end position="188"/>
    </location>
</feature>
<reference evidence="3 4" key="1">
    <citation type="submission" date="2019-03" db="EMBL/GenBank/DDBJ databases">
        <title>Genomic Encyclopedia of Type Strains, Phase IV (KMG-IV): sequencing the most valuable type-strain genomes for metagenomic binning, comparative biology and taxonomic classification.</title>
        <authorList>
            <person name="Goeker M."/>
        </authorList>
    </citation>
    <scope>NUCLEOTIDE SEQUENCE [LARGE SCALE GENOMIC DNA]</scope>
    <source>
        <strain evidence="3 4">DSM 10053</strain>
    </source>
</reference>
<keyword evidence="4" id="KW-1185">Reference proteome</keyword>
<feature type="domain" description="DUF8095" evidence="2">
    <location>
        <begin position="40"/>
        <end position="178"/>
    </location>
</feature>
<organism evidence="3 4">
    <name type="scientific">Lonepinella koalarum</name>
    <dbReference type="NCBI Taxonomy" id="53417"/>
    <lineage>
        <taxon>Bacteria</taxon>
        <taxon>Pseudomonadati</taxon>
        <taxon>Pseudomonadota</taxon>
        <taxon>Gammaproteobacteria</taxon>
        <taxon>Pasteurellales</taxon>
        <taxon>Pasteurellaceae</taxon>
        <taxon>Lonepinella</taxon>
    </lineage>
</organism>
<protein>
    <recommendedName>
        <fullName evidence="2">DUF8095 domain-containing protein</fullName>
    </recommendedName>
</protein>
<name>A0A4R1KWF8_9PAST</name>
<dbReference type="Proteomes" id="UP000295496">
    <property type="component" value="Unassembled WGS sequence"/>
</dbReference>
<dbReference type="AlphaFoldDB" id="A0A4R1KWF8"/>
<proteinExistence type="predicted"/>
<gene>
    <name evidence="3" type="ORF">EV692_1499</name>
</gene>
<evidence type="ECO:0000259" key="2">
    <source>
        <dbReference type="Pfam" id="PF26367"/>
    </source>
</evidence>
<evidence type="ECO:0000256" key="1">
    <source>
        <dbReference type="SAM" id="SignalP"/>
    </source>
</evidence>
<dbReference type="RefSeq" id="WP_132302081.1">
    <property type="nucleotide sequence ID" value="NZ_CP170642.1"/>
</dbReference>
<dbReference type="InterPro" id="IPR058408">
    <property type="entry name" value="DUF8095"/>
</dbReference>
<feature type="signal peptide" evidence="1">
    <location>
        <begin position="1"/>
        <end position="18"/>
    </location>
</feature>